<dbReference type="AlphaFoldDB" id="A0A0C3EMF9"/>
<evidence type="ECO:0000313" key="2">
    <source>
        <dbReference type="Proteomes" id="UP000053989"/>
    </source>
</evidence>
<reference evidence="1 2" key="1">
    <citation type="submission" date="2014-04" db="EMBL/GenBank/DDBJ databases">
        <authorList>
            <consortium name="DOE Joint Genome Institute"/>
            <person name="Kuo A."/>
            <person name="Kohler A."/>
            <person name="Nagy L.G."/>
            <person name="Floudas D."/>
            <person name="Copeland A."/>
            <person name="Barry K.W."/>
            <person name="Cichocki N."/>
            <person name="Veneault-Fourrey C."/>
            <person name="LaButti K."/>
            <person name="Lindquist E.A."/>
            <person name="Lipzen A."/>
            <person name="Lundell T."/>
            <person name="Morin E."/>
            <person name="Murat C."/>
            <person name="Sun H."/>
            <person name="Tunlid A."/>
            <person name="Henrissat B."/>
            <person name="Grigoriev I.V."/>
            <person name="Hibbett D.S."/>
            <person name="Martin F."/>
            <person name="Nordberg H.P."/>
            <person name="Cantor M.N."/>
            <person name="Hua S.X."/>
        </authorList>
    </citation>
    <scope>NUCLEOTIDE SEQUENCE [LARGE SCALE GENOMIC DNA]</scope>
    <source>
        <strain evidence="1 2">Foug A</strain>
    </source>
</reference>
<dbReference type="InParanoid" id="A0A0C3EMF9"/>
<reference evidence="2" key="2">
    <citation type="submission" date="2015-01" db="EMBL/GenBank/DDBJ databases">
        <title>Evolutionary Origins and Diversification of the Mycorrhizal Mutualists.</title>
        <authorList>
            <consortium name="DOE Joint Genome Institute"/>
            <consortium name="Mycorrhizal Genomics Consortium"/>
            <person name="Kohler A."/>
            <person name="Kuo A."/>
            <person name="Nagy L.G."/>
            <person name="Floudas D."/>
            <person name="Copeland A."/>
            <person name="Barry K.W."/>
            <person name="Cichocki N."/>
            <person name="Veneault-Fourrey C."/>
            <person name="LaButti K."/>
            <person name="Lindquist E.A."/>
            <person name="Lipzen A."/>
            <person name="Lundell T."/>
            <person name="Morin E."/>
            <person name="Murat C."/>
            <person name="Riley R."/>
            <person name="Ohm R."/>
            <person name="Sun H."/>
            <person name="Tunlid A."/>
            <person name="Henrissat B."/>
            <person name="Grigoriev I.V."/>
            <person name="Hibbett D.S."/>
            <person name="Martin F."/>
        </authorList>
    </citation>
    <scope>NUCLEOTIDE SEQUENCE [LARGE SCALE GENOMIC DNA]</scope>
    <source>
        <strain evidence="2">Foug A</strain>
    </source>
</reference>
<sequence>MEHNGYKPSVSEFTAARFRSPKTGWPQEAASQKPPFLMLLFMPSVIHESELEEEKVATFTYRCLPSCAYAPSYATKLV</sequence>
<proteinExistence type="predicted"/>
<name>A0A0C3EMF9_9AGAM</name>
<keyword evidence="2" id="KW-1185">Reference proteome</keyword>
<dbReference type="HOGENOM" id="CLU_2623438_0_0_1"/>
<evidence type="ECO:0000313" key="1">
    <source>
        <dbReference type="EMBL" id="KIM69076.1"/>
    </source>
</evidence>
<protein>
    <submittedName>
        <fullName evidence="1">Uncharacterized protein</fullName>
    </submittedName>
</protein>
<dbReference type="Proteomes" id="UP000053989">
    <property type="component" value="Unassembled WGS sequence"/>
</dbReference>
<gene>
    <name evidence="1" type="ORF">SCLCIDRAFT_1208497</name>
</gene>
<accession>A0A0C3EMF9</accession>
<dbReference type="EMBL" id="KN822007">
    <property type="protein sequence ID" value="KIM69076.1"/>
    <property type="molecule type" value="Genomic_DNA"/>
</dbReference>
<organism evidence="1 2">
    <name type="scientific">Scleroderma citrinum Foug A</name>
    <dbReference type="NCBI Taxonomy" id="1036808"/>
    <lineage>
        <taxon>Eukaryota</taxon>
        <taxon>Fungi</taxon>
        <taxon>Dikarya</taxon>
        <taxon>Basidiomycota</taxon>
        <taxon>Agaricomycotina</taxon>
        <taxon>Agaricomycetes</taxon>
        <taxon>Agaricomycetidae</taxon>
        <taxon>Boletales</taxon>
        <taxon>Sclerodermatineae</taxon>
        <taxon>Sclerodermataceae</taxon>
        <taxon>Scleroderma</taxon>
    </lineage>
</organism>